<sequence length="212" mass="24094">MKDRDFQGQVDDLLKRAYWNSRYSSEIRRLHNIATEKQKPHLKKTISEAIASRAVEPSHSRSYKRFLSSGSFAPYSIFMRALFVPHMEKELTEVLKLVLFSESSTSTGSRKAVELAMKAYPKAIGWNEPEALQALKDAVTVIESYDHDQSTETSLNELKSAFELLVNAEVKTSAEIISIRCYSQLSRLQVKLQGTDLHDLATLAYNRACYLI</sequence>
<dbReference type="AlphaFoldDB" id="A0AAD0L5E2"/>
<dbReference type="Proteomes" id="UP000251617">
    <property type="component" value="Chromosome"/>
</dbReference>
<accession>A0AAD0L5E2</accession>
<dbReference type="RefSeq" id="WP_112897843.1">
    <property type="nucleotide sequence ID" value="NZ_CP030750.1"/>
</dbReference>
<name>A0AAD0L5E2_PSEPU</name>
<proteinExistence type="predicted"/>
<reference evidence="1 2" key="1">
    <citation type="submission" date="2018-06" db="EMBL/GenBank/DDBJ databases">
        <title>The genome of Pseudomonas putida NX-1, a lignin degrader.</title>
        <authorList>
            <person name="Xu Z."/>
        </authorList>
    </citation>
    <scope>NUCLEOTIDE SEQUENCE [LARGE SCALE GENOMIC DNA]</scope>
    <source>
        <strain evidence="1 2">NX-1</strain>
    </source>
</reference>
<evidence type="ECO:0000313" key="1">
    <source>
        <dbReference type="EMBL" id="AXA24283.1"/>
    </source>
</evidence>
<organism evidence="1 2">
    <name type="scientific">Pseudomonas putida</name>
    <name type="common">Arthrobacter siderocapsulatus</name>
    <dbReference type="NCBI Taxonomy" id="303"/>
    <lineage>
        <taxon>Bacteria</taxon>
        <taxon>Pseudomonadati</taxon>
        <taxon>Pseudomonadota</taxon>
        <taxon>Gammaproteobacteria</taxon>
        <taxon>Pseudomonadales</taxon>
        <taxon>Pseudomonadaceae</taxon>
        <taxon>Pseudomonas</taxon>
    </lineage>
</organism>
<dbReference type="EMBL" id="CP030750">
    <property type="protein sequence ID" value="AXA24283.1"/>
    <property type="molecule type" value="Genomic_DNA"/>
</dbReference>
<protein>
    <submittedName>
        <fullName evidence="1">Uncharacterized protein</fullName>
    </submittedName>
</protein>
<gene>
    <name evidence="1" type="ORF">C1S65_09220</name>
</gene>
<evidence type="ECO:0000313" key="2">
    <source>
        <dbReference type="Proteomes" id="UP000251617"/>
    </source>
</evidence>